<dbReference type="AlphaFoldDB" id="A0A2G8JFS6"/>
<organism evidence="2 3">
    <name type="scientific">Stichopus japonicus</name>
    <name type="common">Sea cucumber</name>
    <dbReference type="NCBI Taxonomy" id="307972"/>
    <lineage>
        <taxon>Eukaryota</taxon>
        <taxon>Metazoa</taxon>
        <taxon>Echinodermata</taxon>
        <taxon>Eleutherozoa</taxon>
        <taxon>Echinozoa</taxon>
        <taxon>Holothuroidea</taxon>
        <taxon>Aspidochirotacea</taxon>
        <taxon>Aspidochirotida</taxon>
        <taxon>Stichopodidae</taxon>
        <taxon>Apostichopus</taxon>
    </lineage>
</organism>
<keyword evidence="1" id="KW-0812">Transmembrane</keyword>
<gene>
    <name evidence="2" type="ORF">BSL78_28585</name>
</gene>
<accession>A0A2G8JFS6</accession>
<evidence type="ECO:0000256" key="1">
    <source>
        <dbReference type="SAM" id="Phobius"/>
    </source>
</evidence>
<feature type="transmembrane region" description="Helical" evidence="1">
    <location>
        <begin position="7"/>
        <end position="25"/>
    </location>
</feature>
<sequence>MGFRRSFSGWIGGVTILFGLAFILLGLETFSLRMTTDNQAKAVPLFGGVFLLLTGMTIVAEVLGRSKRRDTYSFFKFPIVSLVANLITFITVCVIIALLTWAVYDDYLNDSGNLLNEERSRGLSIYATVIVMATILLIVSLFGMFVDCCGAFLVVPTARNDYPRGPPAIYDTRPSVIYK</sequence>
<protein>
    <submittedName>
        <fullName evidence="2">Uncharacterized protein</fullName>
    </submittedName>
</protein>
<dbReference type="Proteomes" id="UP000230750">
    <property type="component" value="Unassembled WGS sequence"/>
</dbReference>
<proteinExistence type="predicted"/>
<evidence type="ECO:0000313" key="3">
    <source>
        <dbReference type="Proteomes" id="UP000230750"/>
    </source>
</evidence>
<keyword evidence="3" id="KW-1185">Reference proteome</keyword>
<reference evidence="2 3" key="1">
    <citation type="journal article" date="2017" name="PLoS Biol.">
        <title>The sea cucumber genome provides insights into morphological evolution and visceral regeneration.</title>
        <authorList>
            <person name="Zhang X."/>
            <person name="Sun L."/>
            <person name="Yuan J."/>
            <person name="Sun Y."/>
            <person name="Gao Y."/>
            <person name="Zhang L."/>
            <person name="Li S."/>
            <person name="Dai H."/>
            <person name="Hamel J.F."/>
            <person name="Liu C."/>
            <person name="Yu Y."/>
            <person name="Liu S."/>
            <person name="Lin W."/>
            <person name="Guo K."/>
            <person name="Jin S."/>
            <person name="Xu P."/>
            <person name="Storey K.B."/>
            <person name="Huan P."/>
            <person name="Zhang T."/>
            <person name="Zhou Y."/>
            <person name="Zhang J."/>
            <person name="Lin C."/>
            <person name="Li X."/>
            <person name="Xing L."/>
            <person name="Huo D."/>
            <person name="Sun M."/>
            <person name="Wang L."/>
            <person name="Mercier A."/>
            <person name="Li F."/>
            <person name="Yang H."/>
            <person name="Xiang J."/>
        </authorList>
    </citation>
    <scope>NUCLEOTIDE SEQUENCE [LARGE SCALE GENOMIC DNA]</scope>
    <source>
        <strain evidence="2">Shaxun</strain>
        <tissue evidence="2">Muscle</tissue>
    </source>
</reference>
<dbReference type="EMBL" id="MRZV01002129">
    <property type="protein sequence ID" value="PIK34592.1"/>
    <property type="molecule type" value="Genomic_DNA"/>
</dbReference>
<feature type="transmembrane region" description="Helical" evidence="1">
    <location>
        <begin position="45"/>
        <end position="63"/>
    </location>
</feature>
<name>A0A2G8JFS6_STIJA</name>
<comment type="caution">
    <text evidence="2">The sequence shown here is derived from an EMBL/GenBank/DDBJ whole genome shotgun (WGS) entry which is preliminary data.</text>
</comment>
<feature type="transmembrane region" description="Helical" evidence="1">
    <location>
        <begin position="124"/>
        <end position="155"/>
    </location>
</feature>
<evidence type="ECO:0000313" key="2">
    <source>
        <dbReference type="EMBL" id="PIK34592.1"/>
    </source>
</evidence>
<feature type="transmembrane region" description="Helical" evidence="1">
    <location>
        <begin position="75"/>
        <end position="104"/>
    </location>
</feature>
<keyword evidence="1" id="KW-0472">Membrane</keyword>
<dbReference type="OrthoDB" id="10043409at2759"/>
<keyword evidence="1" id="KW-1133">Transmembrane helix</keyword>